<dbReference type="PANTHER" id="PTHR43479:SF11">
    <property type="entry name" value="ACREF_ENVCD OPERON REPRESSOR-RELATED"/>
    <property type="match status" value="1"/>
</dbReference>
<organism evidence="4 5">
    <name type="scientific">Dietzia timorensis</name>
    <dbReference type="NCBI Taxonomy" id="499555"/>
    <lineage>
        <taxon>Bacteria</taxon>
        <taxon>Bacillati</taxon>
        <taxon>Actinomycetota</taxon>
        <taxon>Actinomycetes</taxon>
        <taxon>Mycobacteriales</taxon>
        <taxon>Dietziaceae</taxon>
        <taxon>Dietzia</taxon>
    </lineage>
</organism>
<evidence type="ECO:0000256" key="2">
    <source>
        <dbReference type="PROSITE-ProRule" id="PRU00335"/>
    </source>
</evidence>
<sequence length="201" mass="22353">MSGRLSQSERRSQLVAIGAKLLHETSFSEFSIDTVAREAGISRSLLFHYFSSKHEYLSAVIDRSADFLIKQIELPDPESSTDPLYDIIVAFTRFVRRRRDNYLAVFRAPSQDPALHVAVDNMYSQIAERLLAAAGLDSSTPGRLMLGRCSVAAIEMSALQSESLELEEEEIADINARVTAMLFAQADQFEPRGRANGSHTI</sequence>
<dbReference type="InterPro" id="IPR050624">
    <property type="entry name" value="HTH-type_Tx_Regulator"/>
</dbReference>
<evidence type="ECO:0000259" key="3">
    <source>
        <dbReference type="PROSITE" id="PS50977"/>
    </source>
</evidence>
<dbReference type="InterPro" id="IPR009057">
    <property type="entry name" value="Homeodomain-like_sf"/>
</dbReference>
<name>A0A173LJ29_9ACTN</name>
<dbReference type="EMBL" id="CP015961">
    <property type="protein sequence ID" value="ANI91277.1"/>
    <property type="molecule type" value="Genomic_DNA"/>
</dbReference>
<dbReference type="PANTHER" id="PTHR43479">
    <property type="entry name" value="ACREF/ENVCD OPERON REPRESSOR-RELATED"/>
    <property type="match status" value="1"/>
</dbReference>
<dbReference type="PRINTS" id="PR00455">
    <property type="entry name" value="HTHTETR"/>
</dbReference>
<evidence type="ECO:0000313" key="5">
    <source>
        <dbReference type="Proteomes" id="UP000186104"/>
    </source>
</evidence>
<feature type="DNA-binding region" description="H-T-H motif" evidence="2">
    <location>
        <begin position="31"/>
        <end position="50"/>
    </location>
</feature>
<dbReference type="InterPro" id="IPR001647">
    <property type="entry name" value="HTH_TetR"/>
</dbReference>
<feature type="domain" description="HTH tetR-type" evidence="3">
    <location>
        <begin position="8"/>
        <end position="68"/>
    </location>
</feature>
<keyword evidence="1 2" id="KW-0238">DNA-binding</keyword>
<dbReference type="PROSITE" id="PS50977">
    <property type="entry name" value="HTH_TETR_2"/>
    <property type="match status" value="1"/>
</dbReference>
<proteinExistence type="predicted"/>
<dbReference type="RefSeq" id="WP_082908432.1">
    <property type="nucleotide sequence ID" value="NZ_CP015961.1"/>
</dbReference>
<reference evidence="4 5" key="1">
    <citation type="submission" date="2016-06" db="EMBL/GenBank/DDBJ databases">
        <title>Complete genome sequence of a saline-alkali tolerant type strain Dietzia timorensis ID05-A0528T.</title>
        <authorList>
            <person name="Wu X."/>
        </authorList>
    </citation>
    <scope>NUCLEOTIDE SEQUENCE [LARGE SCALE GENOMIC DNA]</scope>
    <source>
        <strain evidence="4 5">ID05-A0528</strain>
    </source>
</reference>
<dbReference type="Proteomes" id="UP000186104">
    <property type="component" value="Chromosome"/>
</dbReference>
<evidence type="ECO:0000313" key="4">
    <source>
        <dbReference type="EMBL" id="ANI91277.1"/>
    </source>
</evidence>
<dbReference type="KEGG" id="dtm:BJL86_0471"/>
<dbReference type="SUPFAM" id="SSF46689">
    <property type="entry name" value="Homeodomain-like"/>
    <property type="match status" value="1"/>
</dbReference>
<protein>
    <recommendedName>
        <fullName evidence="3">HTH tetR-type domain-containing protein</fullName>
    </recommendedName>
</protein>
<dbReference type="AlphaFoldDB" id="A0A173LJ29"/>
<dbReference type="Gene3D" id="1.10.357.10">
    <property type="entry name" value="Tetracycline Repressor, domain 2"/>
    <property type="match status" value="1"/>
</dbReference>
<keyword evidence="5" id="KW-1185">Reference proteome</keyword>
<dbReference type="Pfam" id="PF00440">
    <property type="entry name" value="TetR_N"/>
    <property type="match status" value="1"/>
</dbReference>
<dbReference type="OrthoDB" id="8479950at2"/>
<evidence type="ECO:0000256" key="1">
    <source>
        <dbReference type="ARBA" id="ARBA00023125"/>
    </source>
</evidence>
<dbReference type="GO" id="GO:0003677">
    <property type="term" value="F:DNA binding"/>
    <property type="evidence" value="ECO:0007669"/>
    <property type="project" value="UniProtKB-UniRule"/>
</dbReference>
<dbReference type="STRING" id="499555.BJL86_0471"/>
<accession>A0A173LJ29</accession>
<gene>
    <name evidence="4" type="ORF">BJL86_0471</name>
</gene>